<dbReference type="Proteomes" id="UP000315783">
    <property type="component" value="Unassembled WGS sequence"/>
</dbReference>
<evidence type="ECO:0008006" key="5">
    <source>
        <dbReference type="Google" id="ProtNLM"/>
    </source>
</evidence>
<keyword evidence="4" id="KW-1185">Reference proteome</keyword>
<comment type="caution">
    <text evidence="3">The sequence shown here is derived from an EMBL/GenBank/DDBJ whole genome shotgun (WGS) entry which is preliminary data.</text>
</comment>
<feature type="signal peptide" evidence="2">
    <location>
        <begin position="1"/>
        <end position="19"/>
    </location>
</feature>
<evidence type="ECO:0000256" key="2">
    <source>
        <dbReference type="SAM" id="SignalP"/>
    </source>
</evidence>
<accession>A0A545VSA2</accession>
<organism evidence="3 4">
    <name type="scientific">Cordyceps javanica</name>
    <dbReference type="NCBI Taxonomy" id="43265"/>
    <lineage>
        <taxon>Eukaryota</taxon>
        <taxon>Fungi</taxon>
        <taxon>Dikarya</taxon>
        <taxon>Ascomycota</taxon>
        <taxon>Pezizomycotina</taxon>
        <taxon>Sordariomycetes</taxon>
        <taxon>Hypocreomycetidae</taxon>
        <taxon>Hypocreales</taxon>
        <taxon>Cordycipitaceae</taxon>
        <taxon>Cordyceps</taxon>
    </lineage>
</organism>
<protein>
    <recommendedName>
        <fullName evidence="5">Apple domain-containing protein</fullName>
    </recommendedName>
</protein>
<feature type="compositionally biased region" description="Low complexity" evidence="1">
    <location>
        <begin position="253"/>
        <end position="265"/>
    </location>
</feature>
<evidence type="ECO:0000256" key="1">
    <source>
        <dbReference type="SAM" id="MobiDB-lite"/>
    </source>
</evidence>
<keyword evidence="2" id="KW-0732">Signal</keyword>
<reference evidence="3 4" key="1">
    <citation type="journal article" date="2019" name="Appl. Microbiol. Biotechnol.">
        <title>Genome sequence of Isaria javanica and comparative genome analysis insights into family S53 peptidase evolution in fungal entomopathogens.</title>
        <authorList>
            <person name="Lin R."/>
            <person name="Zhang X."/>
            <person name="Xin B."/>
            <person name="Zou M."/>
            <person name="Gao Y."/>
            <person name="Qin F."/>
            <person name="Hu Q."/>
            <person name="Xie B."/>
            <person name="Cheng X."/>
        </authorList>
    </citation>
    <scope>NUCLEOTIDE SEQUENCE [LARGE SCALE GENOMIC DNA]</scope>
    <source>
        <strain evidence="3 4">IJ1G</strain>
    </source>
</reference>
<gene>
    <name evidence="3" type="ORF">IF1G_07557</name>
</gene>
<evidence type="ECO:0000313" key="3">
    <source>
        <dbReference type="EMBL" id="TQV93825.1"/>
    </source>
</evidence>
<dbReference type="AlphaFoldDB" id="A0A545VSA2"/>
<evidence type="ECO:0000313" key="4">
    <source>
        <dbReference type="Proteomes" id="UP000315783"/>
    </source>
</evidence>
<feature type="chain" id="PRO_5021708767" description="Apple domain-containing protein" evidence="2">
    <location>
        <begin position="20"/>
        <end position="315"/>
    </location>
</feature>
<sequence length="315" mass="31390">MKTFAAFRVVSGLFGAAAAVPAPASSETAAAAATATTTAGPAPSCTAALITTLCDYPTPDIEFAAASTGKESCWQFCQEHGPCNFAIFVAGNPHTGAGTCWAYPGETFDASKGSSSSSCAFASLSVFGKPTCTGTKPGPADGVPASCSAAVASPSPIAKVCDYPTPPNDCRDSCTASNSASFCLAQCAQADSCSYAVFVPRSGSKSPYSPGSCWMYPEGTYDEHAGKMCSGAPEQYVYNNTCPRPSPTKSVLASSSATGAAQSGDSKLDSAKPDDATAGIIDSAVATPSGNAAPAGLVLSRGLAAGVAALVWNAL</sequence>
<dbReference type="EMBL" id="SPUK01000011">
    <property type="protein sequence ID" value="TQV93825.1"/>
    <property type="molecule type" value="Genomic_DNA"/>
</dbReference>
<name>A0A545VSA2_9HYPO</name>
<dbReference type="OrthoDB" id="4870350at2759"/>
<proteinExistence type="predicted"/>
<feature type="region of interest" description="Disordered" evidence="1">
    <location>
        <begin position="249"/>
        <end position="273"/>
    </location>
</feature>